<dbReference type="PANTHER" id="PTHR42781">
    <property type="entry name" value="SPERMIDINE/PUTRESCINE IMPORT ATP-BINDING PROTEIN POTA"/>
    <property type="match status" value="1"/>
</dbReference>
<evidence type="ECO:0000256" key="2">
    <source>
        <dbReference type="ARBA" id="ARBA00022741"/>
    </source>
</evidence>
<evidence type="ECO:0000256" key="3">
    <source>
        <dbReference type="ARBA" id="ARBA00022840"/>
    </source>
</evidence>
<dbReference type="PROSITE" id="PS50893">
    <property type="entry name" value="ABC_TRANSPORTER_2"/>
    <property type="match status" value="1"/>
</dbReference>
<dbReference type="Gene3D" id="3.40.50.300">
    <property type="entry name" value="P-loop containing nucleotide triphosphate hydrolases"/>
    <property type="match status" value="1"/>
</dbReference>
<dbReference type="EC" id="7.6.2.9" evidence="4"/>
<evidence type="ECO:0000313" key="8">
    <source>
        <dbReference type="Proteomes" id="UP000279859"/>
    </source>
</evidence>
<gene>
    <name evidence="7" type="ORF">EEJ31_00530</name>
</gene>
<dbReference type="OrthoDB" id="9802264at2"/>
<sequence>MHAESPLAGSPVSLASGAPATTEGISNRRGTPVSDLSDRAKLSIVDLTKQYAAGLEPAVDRLNMEIEPGHLVALLGPSGCGKTTTLRMVAGLMEPTSGAIIVDGQDITSTPVHKRGMGMVFQSYALFPHMNVLDNVAFGLKMRKVGRDEQRKRALDALAMVKLEHLAKRRVKELSGGQQQRIALARALVVEPTLLLLDEPLSNLDAKLRESMRSEIRSIQQRSGATTLFVTHDQDEALDMADKIAVMNGGLIEQFGAPSDIYRRPRTRFVADFIGRANLFEVDVESALGAAADGEVWYRITAAALGAAGAVGEPGLEGKRTTVVLRPHNVTVTAAADADGVNGLAGNVASMSYTGDSVGYRVATAGGEFLAEIAASASRLPRVGDLVVVSWEPADAYLLPGTEPAEGVASR</sequence>
<evidence type="ECO:0000259" key="6">
    <source>
        <dbReference type="PROSITE" id="PS50893"/>
    </source>
</evidence>
<dbReference type="InterPro" id="IPR003439">
    <property type="entry name" value="ABC_transporter-like_ATP-bd"/>
</dbReference>
<dbReference type="GO" id="GO:0043190">
    <property type="term" value="C:ATP-binding cassette (ABC) transporter complex"/>
    <property type="evidence" value="ECO:0007669"/>
    <property type="project" value="InterPro"/>
</dbReference>
<dbReference type="InterPro" id="IPR050093">
    <property type="entry name" value="ABC_SmlMolc_Importer"/>
</dbReference>
<dbReference type="Proteomes" id="UP000279859">
    <property type="component" value="Unassembled WGS sequence"/>
</dbReference>
<feature type="domain" description="ABC transporter" evidence="6">
    <location>
        <begin position="42"/>
        <end position="274"/>
    </location>
</feature>
<dbReference type="InterPro" id="IPR017871">
    <property type="entry name" value="ABC_transporter-like_CS"/>
</dbReference>
<feature type="region of interest" description="Disordered" evidence="5">
    <location>
        <begin position="1"/>
        <end position="34"/>
    </location>
</feature>
<dbReference type="GO" id="GO:0016887">
    <property type="term" value="F:ATP hydrolysis activity"/>
    <property type="evidence" value="ECO:0007669"/>
    <property type="project" value="InterPro"/>
</dbReference>
<accession>A0A3M8LP90</accession>
<dbReference type="Pfam" id="PF08402">
    <property type="entry name" value="TOBE_2"/>
    <property type="match status" value="1"/>
</dbReference>
<dbReference type="AlphaFoldDB" id="A0A3M8LP90"/>
<protein>
    <recommendedName>
        <fullName evidence="4">ABC-type quaternary amine transporter</fullName>
        <ecNumber evidence="4">7.6.2.9</ecNumber>
    </recommendedName>
</protein>
<evidence type="ECO:0000313" key="7">
    <source>
        <dbReference type="EMBL" id="RNE67303.1"/>
    </source>
</evidence>
<dbReference type="InterPro" id="IPR027417">
    <property type="entry name" value="P-loop_NTPase"/>
</dbReference>
<keyword evidence="3 7" id="KW-0067">ATP-binding</keyword>
<dbReference type="SMART" id="SM00382">
    <property type="entry name" value="AAA"/>
    <property type="match status" value="1"/>
</dbReference>
<dbReference type="SUPFAM" id="SSF50331">
    <property type="entry name" value="MOP-like"/>
    <property type="match status" value="1"/>
</dbReference>
<keyword evidence="8" id="KW-1185">Reference proteome</keyword>
<dbReference type="PANTHER" id="PTHR42781:SF4">
    <property type="entry name" value="SPERMIDINE_PUTRESCINE IMPORT ATP-BINDING PROTEIN POTA"/>
    <property type="match status" value="1"/>
</dbReference>
<evidence type="ECO:0000256" key="4">
    <source>
        <dbReference type="ARBA" id="ARBA00066388"/>
    </source>
</evidence>
<dbReference type="GO" id="GO:0015418">
    <property type="term" value="F:ABC-type quaternary ammonium compound transporting activity"/>
    <property type="evidence" value="ECO:0007669"/>
    <property type="project" value="UniProtKB-EC"/>
</dbReference>
<reference evidence="7 8" key="1">
    <citation type="submission" date="2018-11" db="EMBL/GenBank/DDBJ databases">
        <title>Cryobacterium sp. nov., isolated from rhizosphere soil of lettuce.</title>
        <authorList>
            <person name="Wang Y."/>
        </authorList>
    </citation>
    <scope>NUCLEOTIDE SEQUENCE [LARGE SCALE GENOMIC DNA]</scope>
    <source>
        <strain evidence="7 8">NEAU-85</strain>
    </source>
</reference>
<dbReference type="Gene3D" id="2.40.50.100">
    <property type="match status" value="1"/>
</dbReference>
<dbReference type="GO" id="GO:0005524">
    <property type="term" value="F:ATP binding"/>
    <property type="evidence" value="ECO:0007669"/>
    <property type="project" value="UniProtKB-KW"/>
</dbReference>
<dbReference type="PROSITE" id="PS00211">
    <property type="entry name" value="ABC_TRANSPORTER_1"/>
    <property type="match status" value="1"/>
</dbReference>
<dbReference type="Pfam" id="PF00005">
    <property type="entry name" value="ABC_tran"/>
    <property type="match status" value="1"/>
</dbReference>
<dbReference type="InterPro" id="IPR003593">
    <property type="entry name" value="AAA+_ATPase"/>
</dbReference>
<evidence type="ECO:0000256" key="1">
    <source>
        <dbReference type="ARBA" id="ARBA00022448"/>
    </source>
</evidence>
<keyword evidence="2" id="KW-0547">Nucleotide-binding</keyword>
<proteinExistence type="predicted"/>
<organism evidence="7 8">
    <name type="scientific">Cryobacterium tepidiphilum</name>
    <dbReference type="NCBI Taxonomy" id="2486026"/>
    <lineage>
        <taxon>Bacteria</taxon>
        <taxon>Bacillati</taxon>
        <taxon>Actinomycetota</taxon>
        <taxon>Actinomycetes</taxon>
        <taxon>Micrococcales</taxon>
        <taxon>Microbacteriaceae</taxon>
        <taxon>Cryobacterium</taxon>
    </lineage>
</organism>
<dbReference type="InterPro" id="IPR013611">
    <property type="entry name" value="Transp-assoc_OB_typ2"/>
</dbReference>
<dbReference type="InterPro" id="IPR008995">
    <property type="entry name" value="Mo/tungstate-bd_C_term_dom"/>
</dbReference>
<dbReference type="SUPFAM" id="SSF52540">
    <property type="entry name" value="P-loop containing nucleoside triphosphate hydrolases"/>
    <property type="match status" value="1"/>
</dbReference>
<evidence type="ECO:0000256" key="5">
    <source>
        <dbReference type="SAM" id="MobiDB-lite"/>
    </source>
</evidence>
<dbReference type="FunFam" id="3.40.50.300:FF:000425">
    <property type="entry name" value="Probable ABC transporter, ATP-binding subunit"/>
    <property type="match status" value="1"/>
</dbReference>
<comment type="caution">
    <text evidence="7">The sequence shown here is derived from an EMBL/GenBank/DDBJ whole genome shotgun (WGS) entry which is preliminary data.</text>
</comment>
<dbReference type="EMBL" id="RDSR01000001">
    <property type="protein sequence ID" value="RNE67303.1"/>
    <property type="molecule type" value="Genomic_DNA"/>
</dbReference>
<name>A0A3M8LP90_9MICO</name>
<keyword evidence="1" id="KW-0813">Transport</keyword>